<comment type="similarity">
    <text evidence="9">Belongs to the TatA/E family.</text>
</comment>
<evidence type="ECO:0000256" key="4">
    <source>
        <dbReference type="ARBA" id="ARBA00022692"/>
    </source>
</evidence>
<dbReference type="Gene3D" id="1.20.5.3310">
    <property type="match status" value="1"/>
</dbReference>
<comment type="caution">
    <text evidence="11">The sequence shown here is derived from an EMBL/GenBank/DDBJ whole genome shotgun (WGS) entry which is preliminary data.</text>
</comment>
<comment type="subunit">
    <text evidence="9">The Tat system comprises two distinct complexes: a TatABC complex, containing multiple copies of TatA, TatB and TatC subunits, and a separate TatA complex, containing only TatA subunits. Substrates initially bind to the TatABC complex, which probably triggers association of the separate TatA complex to form the active translocon.</text>
</comment>
<dbReference type="GO" id="GO:0043953">
    <property type="term" value="P:protein transport by the Tat complex"/>
    <property type="evidence" value="ECO:0007669"/>
    <property type="project" value="UniProtKB-UniRule"/>
</dbReference>
<comment type="function">
    <text evidence="9">Part of the twin-arginine translocation (Tat) system that transports large folded proteins containing a characteristic twin-arginine motif in their signal peptide across membranes. TatA could form the protein-conducting channel of the Tat system.</text>
</comment>
<gene>
    <name evidence="9" type="primary">tatA</name>
    <name evidence="11" type="ORF">FB557_2616</name>
</gene>
<evidence type="ECO:0000256" key="9">
    <source>
        <dbReference type="HAMAP-Rule" id="MF_00236"/>
    </source>
</evidence>
<keyword evidence="8 9" id="KW-0472">Membrane</keyword>
<dbReference type="NCBIfam" id="NF001854">
    <property type="entry name" value="PRK00575.1"/>
    <property type="match status" value="1"/>
</dbReference>
<name>A0A560W6I0_9MICO</name>
<feature type="compositionally biased region" description="Low complexity" evidence="10">
    <location>
        <begin position="69"/>
        <end position="85"/>
    </location>
</feature>
<evidence type="ECO:0000256" key="5">
    <source>
        <dbReference type="ARBA" id="ARBA00022927"/>
    </source>
</evidence>
<evidence type="ECO:0000256" key="3">
    <source>
        <dbReference type="ARBA" id="ARBA00022475"/>
    </source>
</evidence>
<evidence type="ECO:0000313" key="12">
    <source>
        <dbReference type="Proteomes" id="UP000315628"/>
    </source>
</evidence>
<keyword evidence="2 9" id="KW-0813">Transport</keyword>
<dbReference type="AlphaFoldDB" id="A0A560W6I0"/>
<accession>A0A560W6I0</accession>
<dbReference type="Proteomes" id="UP000315628">
    <property type="component" value="Unassembled WGS sequence"/>
</dbReference>
<dbReference type="GO" id="GO:0033281">
    <property type="term" value="C:TAT protein transport complex"/>
    <property type="evidence" value="ECO:0007669"/>
    <property type="project" value="UniProtKB-UniRule"/>
</dbReference>
<protein>
    <recommendedName>
        <fullName evidence="9">Sec-independent protein translocase protein TatA</fullName>
    </recommendedName>
</protein>
<evidence type="ECO:0000256" key="1">
    <source>
        <dbReference type="ARBA" id="ARBA00004162"/>
    </source>
</evidence>
<proteinExistence type="inferred from homology"/>
<feature type="compositionally biased region" description="Basic and acidic residues" evidence="10">
    <location>
        <begin position="86"/>
        <end position="95"/>
    </location>
</feature>
<feature type="region of interest" description="Disordered" evidence="10">
    <location>
        <begin position="47"/>
        <end position="117"/>
    </location>
</feature>
<comment type="subcellular location">
    <subcellularLocation>
        <location evidence="1 9">Cell membrane</location>
        <topology evidence="1 9">Single-pass membrane protein</topology>
    </subcellularLocation>
</comment>
<keyword evidence="3 9" id="KW-1003">Cell membrane</keyword>
<keyword evidence="7 9" id="KW-0811">Translocation</keyword>
<feature type="compositionally biased region" description="Basic and acidic residues" evidence="10">
    <location>
        <begin position="47"/>
        <end position="67"/>
    </location>
</feature>
<dbReference type="InterPro" id="IPR006312">
    <property type="entry name" value="TatA/E"/>
</dbReference>
<sequence length="117" mass="12843">MRKATAMPSLGPMEIILILVVILLLFGFKKLPDAARSLGKSARVFKSEVNEMKEEDRQREEARRTREQGTLSGSAPTGSTSTTRSEPVRDTEQHAADGNAMIDESRPRTDNQSGPVS</sequence>
<evidence type="ECO:0000256" key="2">
    <source>
        <dbReference type="ARBA" id="ARBA00022448"/>
    </source>
</evidence>
<evidence type="ECO:0000256" key="10">
    <source>
        <dbReference type="SAM" id="MobiDB-lite"/>
    </source>
</evidence>
<reference evidence="11 12" key="1">
    <citation type="submission" date="2019-06" db="EMBL/GenBank/DDBJ databases">
        <title>Sequencing the genomes of 1000 actinobacteria strains.</title>
        <authorList>
            <person name="Klenk H.-P."/>
        </authorList>
    </citation>
    <scope>NUCLEOTIDE SEQUENCE [LARGE SCALE GENOMIC DNA]</scope>
    <source>
        <strain evidence="11 12">DSM 18935</strain>
    </source>
</reference>
<evidence type="ECO:0000256" key="7">
    <source>
        <dbReference type="ARBA" id="ARBA00023010"/>
    </source>
</evidence>
<dbReference type="HAMAP" id="MF_00236">
    <property type="entry name" value="TatA_E"/>
    <property type="match status" value="1"/>
</dbReference>
<evidence type="ECO:0000256" key="8">
    <source>
        <dbReference type="ARBA" id="ARBA00023136"/>
    </source>
</evidence>
<dbReference type="PANTHER" id="PTHR42982">
    <property type="entry name" value="SEC-INDEPENDENT PROTEIN TRANSLOCASE PROTEIN TATA"/>
    <property type="match status" value="1"/>
</dbReference>
<organism evidence="11 12">
    <name type="scientific">Marihabitans asiaticum</name>
    <dbReference type="NCBI Taxonomy" id="415218"/>
    <lineage>
        <taxon>Bacteria</taxon>
        <taxon>Bacillati</taxon>
        <taxon>Actinomycetota</taxon>
        <taxon>Actinomycetes</taxon>
        <taxon>Micrococcales</taxon>
        <taxon>Intrasporangiaceae</taxon>
        <taxon>Marihabitans</taxon>
    </lineage>
</organism>
<dbReference type="InterPro" id="IPR003369">
    <property type="entry name" value="TatA/B/E"/>
</dbReference>
<evidence type="ECO:0000313" key="11">
    <source>
        <dbReference type="EMBL" id="TWD13228.1"/>
    </source>
</evidence>
<keyword evidence="4 9" id="KW-0812">Transmembrane</keyword>
<dbReference type="GO" id="GO:0008320">
    <property type="term" value="F:protein transmembrane transporter activity"/>
    <property type="evidence" value="ECO:0007669"/>
    <property type="project" value="UniProtKB-UniRule"/>
</dbReference>
<dbReference type="NCBIfam" id="TIGR01411">
    <property type="entry name" value="tatAE"/>
    <property type="match status" value="1"/>
</dbReference>
<keyword evidence="5 9" id="KW-0653">Protein transport</keyword>
<dbReference type="PANTHER" id="PTHR42982:SF8">
    <property type="entry name" value="SEC-INDEPENDENT PROTEIN TRANSLOCASE PROTEIN TATA"/>
    <property type="match status" value="1"/>
</dbReference>
<dbReference type="Pfam" id="PF02416">
    <property type="entry name" value="TatA_B_E"/>
    <property type="match status" value="1"/>
</dbReference>
<keyword evidence="12" id="KW-1185">Reference proteome</keyword>
<dbReference type="EMBL" id="VIUW01000005">
    <property type="protein sequence ID" value="TWD13228.1"/>
    <property type="molecule type" value="Genomic_DNA"/>
</dbReference>
<keyword evidence="6 9" id="KW-1133">Transmembrane helix</keyword>
<evidence type="ECO:0000256" key="6">
    <source>
        <dbReference type="ARBA" id="ARBA00022989"/>
    </source>
</evidence>